<dbReference type="Proteomes" id="UP000006073">
    <property type="component" value="Unassembled WGS sequence"/>
</dbReference>
<dbReference type="OrthoDB" id="5732224at2"/>
<dbReference type="InterPro" id="IPR032710">
    <property type="entry name" value="NTF2-like_dom_sf"/>
</dbReference>
<gene>
    <name evidence="1" type="ORF">A33Q_2398</name>
</gene>
<evidence type="ECO:0008006" key="3">
    <source>
        <dbReference type="Google" id="ProtNLM"/>
    </source>
</evidence>
<organism evidence="1 2">
    <name type="scientific">Indibacter alkaliphilus (strain CCUG 57479 / KCTC 22604 / LW1)</name>
    <dbReference type="NCBI Taxonomy" id="1189612"/>
    <lineage>
        <taxon>Bacteria</taxon>
        <taxon>Pseudomonadati</taxon>
        <taxon>Bacteroidota</taxon>
        <taxon>Cytophagia</taxon>
        <taxon>Cytophagales</taxon>
        <taxon>Cyclobacteriaceae</taxon>
    </lineage>
</organism>
<dbReference type="SUPFAM" id="SSF54427">
    <property type="entry name" value="NTF2-like"/>
    <property type="match status" value="1"/>
</dbReference>
<comment type="caution">
    <text evidence="1">The sequence shown here is derived from an EMBL/GenBank/DDBJ whole genome shotgun (WGS) entry which is preliminary data.</text>
</comment>
<protein>
    <recommendedName>
        <fullName evidence="3">Lumazine-binding</fullName>
    </recommendedName>
</protein>
<evidence type="ECO:0000313" key="1">
    <source>
        <dbReference type="EMBL" id="EOZ96628.1"/>
    </source>
</evidence>
<dbReference type="Gene3D" id="3.10.450.50">
    <property type="match status" value="1"/>
</dbReference>
<sequence length="38" mass="4740">MRKTTPFNHLFRFAFFDYIHLGKINGEWKIINILWAWN</sequence>
<name>S2E3B3_INDAL</name>
<dbReference type="Pfam" id="PF12893">
    <property type="entry name" value="Lumazine_bd_2"/>
    <property type="match status" value="1"/>
</dbReference>
<dbReference type="InterPro" id="IPR039437">
    <property type="entry name" value="FrzH/put_lumazine-bd"/>
</dbReference>
<evidence type="ECO:0000313" key="2">
    <source>
        <dbReference type="Proteomes" id="UP000006073"/>
    </source>
</evidence>
<dbReference type="EMBL" id="ALWO02000033">
    <property type="protein sequence ID" value="EOZ96628.1"/>
    <property type="molecule type" value="Genomic_DNA"/>
</dbReference>
<keyword evidence="2" id="KW-1185">Reference proteome</keyword>
<accession>S2E3B3</accession>
<proteinExistence type="predicted"/>
<dbReference type="AlphaFoldDB" id="S2E3B3"/>
<dbReference type="STRING" id="1189612.A33Q_2398"/>
<reference evidence="1 2" key="1">
    <citation type="journal article" date="2013" name="Genome Announc.">
        <title>Draft Genome Sequence of Indibacter alkaliphilus Strain LW1T, Isolated from Lonar Lake, a Haloalkaline Lake in the Buldana District of Maharashtra, India.</title>
        <authorList>
            <person name="Singh A."/>
            <person name="Kumar Jangir P."/>
            <person name="Sharma R."/>
            <person name="Singh A."/>
            <person name="Kumar Pinnaka A."/>
            <person name="Shivaji S."/>
        </authorList>
    </citation>
    <scope>NUCLEOTIDE SEQUENCE [LARGE SCALE GENOMIC DNA]</scope>
    <source>
        <strain evidence="2">CCUG 57479 / KCTC 22604 / LW1</strain>
    </source>
</reference>